<proteinExistence type="predicted"/>
<dbReference type="Proteomes" id="UP000076761">
    <property type="component" value="Unassembled WGS sequence"/>
</dbReference>
<accession>A0A165NLW7</accession>
<evidence type="ECO:0000313" key="3">
    <source>
        <dbReference type="Proteomes" id="UP000076761"/>
    </source>
</evidence>
<dbReference type="InParanoid" id="A0A165NLW7"/>
<dbReference type="EMBL" id="KV425632">
    <property type="protein sequence ID" value="KZT19824.1"/>
    <property type="molecule type" value="Genomic_DNA"/>
</dbReference>
<sequence>MLQCLLAYSSFFCSSTSPSLSSPSQPRPWTRTTSASTPRRRSTSRHPSRTISSRHESSPRSRTASMGAALGECQRRRLRNMSAVRRPPR</sequence>
<feature type="compositionally biased region" description="Low complexity" evidence="1">
    <location>
        <begin position="13"/>
        <end position="37"/>
    </location>
</feature>
<evidence type="ECO:0000256" key="1">
    <source>
        <dbReference type="SAM" id="MobiDB-lite"/>
    </source>
</evidence>
<evidence type="ECO:0000313" key="2">
    <source>
        <dbReference type="EMBL" id="KZT19824.1"/>
    </source>
</evidence>
<gene>
    <name evidence="2" type="ORF">NEOLEDRAFT_928465</name>
</gene>
<reference evidence="2 3" key="1">
    <citation type="journal article" date="2016" name="Mol. Biol. Evol.">
        <title>Comparative Genomics of Early-Diverging Mushroom-Forming Fungi Provides Insights into the Origins of Lignocellulose Decay Capabilities.</title>
        <authorList>
            <person name="Nagy L.G."/>
            <person name="Riley R."/>
            <person name="Tritt A."/>
            <person name="Adam C."/>
            <person name="Daum C."/>
            <person name="Floudas D."/>
            <person name="Sun H."/>
            <person name="Yadav J.S."/>
            <person name="Pangilinan J."/>
            <person name="Larsson K.H."/>
            <person name="Matsuura K."/>
            <person name="Barry K."/>
            <person name="Labutti K."/>
            <person name="Kuo R."/>
            <person name="Ohm R.A."/>
            <person name="Bhattacharya S.S."/>
            <person name="Shirouzu T."/>
            <person name="Yoshinaga Y."/>
            <person name="Martin F.M."/>
            <person name="Grigoriev I.V."/>
            <person name="Hibbett D.S."/>
        </authorList>
    </citation>
    <scope>NUCLEOTIDE SEQUENCE [LARGE SCALE GENOMIC DNA]</scope>
    <source>
        <strain evidence="2 3">HHB14362 ss-1</strain>
    </source>
</reference>
<feature type="compositionally biased region" description="Basic residues" evidence="1">
    <location>
        <begin position="38"/>
        <end position="48"/>
    </location>
</feature>
<organism evidence="2 3">
    <name type="scientific">Neolentinus lepideus HHB14362 ss-1</name>
    <dbReference type="NCBI Taxonomy" id="1314782"/>
    <lineage>
        <taxon>Eukaryota</taxon>
        <taxon>Fungi</taxon>
        <taxon>Dikarya</taxon>
        <taxon>Basidiomycota</taxon>
        <taxon>Agaricomycotina</taxon>
        <taxon>Agaricomycetes</taxon>
        <taxon>Gloeophyllales</taxon>
        <taxon>Gloeophyllaceae</taxon>
        <taxon>Neolentinus</taxon>
    </lineage>
</organism>
<dbReference type="AlphaFoldDB" id="A0A165NLW7"/>
<keyword evidence="3" id="KW-1185">Reference proteome</keyword>
<protein>
    <submittedName>
        <fullName evidence="2">Uncharacterized protein</fullName>
    </submittedName>
</protein>
<feature type="region of interest" description="Disordered" evidence="1">
    <location>
        <begin position="13"/>
        <end position="89"/>
    </location>
</feature>
<name>A0A165NLW7_9AGAM</name>